<protein>
    <submittedName>
        <fullName evidence="1">Uncharacterized protein</fullName>
    </submittedName>
</protein>
<dbReference type="EMBL" id="JAUTXU010000012">
    <property type="protein sequence ID" value="KAK3722629.1"/>
    <property type="molecule type" value="Genomic_DNA"/>
</dbReference>
<evidence type="ECO:0000313" key="2">
    <source>
        <dbReference type="Proteomes" id="UP001281147"/>
    </source>
</evidence>
<name>A0ACC3NUR8_9PEZI</name>
<sequence>NELEATFWRATSAATETGGASAATAAATGAEGGFHAEAAKGPVLWIVSQA</sequence>
<feature type="non-terminal residue" evidence="1">
    <location>
        <position position="1"/>
    </location>
</feature>
<evidence type="ECO:0000313" key="1">
    <source>
        <dbReference type="EMBL" id="KAK3722629.1"/>
    </source>
</evidence>
<reference evidence="1" key="1">
    <citation type="submission" date="2023-07" db="EMBL/GenBank/DDBJ databases">
        <title>Black Yeasts Isolated from many extreme environments.</title>
        <authorList>
            <person name="Coleine C."/>
            <person name="Stajich J.E."/>
            <person name="Selbmann L."/>
        </authorList>
    </citation>
    <scope>NUCLEOTIDE SEQUENCE</scope>
    <source>
        <strain evidence="1">CCFEE 5714</strain>
    </source>
</reference>
<accession>A0ACC3NUR8</accession>
<gene>
    <name evidence="1" type="ORF">LTR37_002199</name>
</gene>
<proteinExistence type="predicted"/>
<comment type="caution">
    <text evidence="1">The sequence shown here is derived from an EMBL/GenBank/DDBJ whole genome shotgun (WGS) entry which is preliminary data.</text>
</comment>
<dbReference type="Proteomes" id="UP001281147">
    <property type="component" value="Unassembled WGS sequence"/>
</dbReference>
<keyword evidence="2" id="KW-1185">Reference proteome</keyword>
<organism evidence="1 2">
    <name type="scientific">Vermiconidia calcicola</name>
    <dbReference type="NCBI Taxonomy" id="1690605"/>
    <lineage>
        <taxon>Eukaryota</taxon>
        <taxon>Fungi</taxon>
        <taxon>Dikarya</taxon>
        <taxon>Ascomycota</taxon>
        <taxon>Pezizomycotina</taxon>
        <taxon>Dothideomycetes</taxon>
        <taxon>Dothideomycetidae</taxon>
        <taxon>Mycosphaerellales</taxon>
        <taxon>Extremaceae</taxon>
        <taxon>Vermiconidia</taxon>
    </lineage>
</organism>